<organism evidence="1 2">
    <name type="scientific">Urochloa decumbens</name>
    <dbReference type="NCBI Taxonomy" id="240449"/>
    <lineage>
        <taxon>Eukaryota</taxon>
        <taxon>Viridiplantae</taxon>
        <taxon>Streptophyta</taxon>
        <taxon>Embryophyta</taxon>
        <taxon>Tracheophyta</taxon>
        <taxon>Spermatophyta</taxon>
        <taxon>Magnoliopsida</taxon>
        <taxon>Liliopsida</taxon>
        <taxon>Poales</taxon>
        <taxon>Poaceae</taxon>
        <taxon>PACMAD clade</taxon>
        <taxon>Panicoideae</taxon>
        <taxon>Panicodae</taxon>
        <taxon>Paniceae</taxon>
        <taxon>Melinidinae</taxon>
        <taxon>Urochloa</taxon>
    </lineage>
</organism>
<reference evidence="1" key="1">
    <citation type="submission" date="2024-10" db="EMBL/GenBank/DDBJ databases">
        <authorList>
            <person name="Ryan C."/>
        </authorList>
    </citation>
    <scope>NUCLEOTIDE SEQUENCE [LARGE SCALE GENOMIC DNA]</scope>
</reference>
<name>A0ABC9BS45_9POAL</name>
<dbReference type="Proteomes" id="UP001497457">
    <property type="component" value="Chromosome 27b"/>
</dbReference>
<gene>
    <name evidence="1" type="ORF">URODEC1_LOCUS67193</name>
</gene>
<dbReference type="AlphaFoldDB" id="A0ABC9BS45"/>
<evidence type="ECO:0008006" key="3">
    <source>
        <dbReference type="Google" id="ProtNLM"/>
    </source>
</evidence>
<evidence type="ECO:0000313" key="2">
    <source>
        <dbReference type="Proteomes" id="UP001497457"/>
    </source>
</evidence>
<protein>
    <recommendedName>
        <fullName evidence="3">MtN19-like protein</fullName>
    </recommendedName>
</protein>
<keyword evidence="2" id="KW-1185">Reference proteome</keyword>
<dbReference type="EMBL" id="OZ075137">
    <property type="protein sequence ID" value="CAL5005006.1"/>
    <property type="molecule type" value="Genomic_DNA"/>
</dbReference>
<dbReference type="PANTHER" id="PTHR33390:SF1">
    <property type="entry name" value="STRESS UP-REGULATED NOD 19 PROTEIN"/>
    <property type="match status" value="1"/>
</dbReference>
<dbReference type="InterPro" id="IPR011692">
    <property type="entry name" value="Stress_up-reg_Nod19"/>
</dbReference>
<accession>A0ABC9BS45</accession>
<dbReference type="PANTHER" id="PTHR33390">
    <property type="entry name" value="STRESS UP-REGULATED NOD 19 PROTEIN"/>
    <property type="match status" value="1"/>
</dbReference>
<evidence type="ECO:0000313" key="1">
    <source>
        <dbReference type="EMBL" id="CAL5005006.1"/>
    </source>
</evidence>
<sequence length="435" mass="47652">MACFVAFFLNLGSICCNISSSLMRVEVQLLQVTAGDEMKMPAALLVLLIALSSAAEALEVRGHHHRLKSMTALSPPFFLRPGSVADKYYHDIAFPRGHVALKSFNGEVVDERGAAVPLHEAYLHHWLVRRYYAATTNSSAAPATIPARNAGVCEGDTHGQYYGLGSETRRTATWVPDPYGVEAGDAAAAPEGYEERWMLNVHAIDTRGAADRQGCTECRCDLYNVTADEYDGRRIARDYAGGLLCCYDGTRCRVEEGFVDGEPRKLFFRYTVMWLDWSEAIVPVRIYIFDVTHKPLPVGCKVEYKIEECSSEDRGKNDCVHVQVAKQVVPRGGDLVFGVAHQHAAGIGSSLHGQDGRLLCESTPAYGDGEEAGNEAGYIVGMSTCYPKPGTVTVRDGEVLTVVSNYSSERQHTGVMGLFYILVAEQEQQQGAYST</sequence>
<dbReference type="Pfam" id="PF07712">
    <property type="entry name" value="SURNod19"/>
    <property type="match status" value="1"/>
</dbReference>
<proteinExistence type="predicted"/>